<evidence type="ECO:0000313" key="4">
    <source>
        <dbReference type="Proteomes" id="UP000189627"/>
    </source>
</evidence>
<dbReference type="PANTHER" id="PTHR42928:SF5">
    <property type="entry name" value="BLR1237 PROTEIN"/>
    <property type="match status" value="1"/>
</dbReference>
<dbReference type="InterPro" id="IPR005064">
    <property type="entry name" value="BUG"/>
</dbReference>
<dbReference type="SUPFAM" id="SSF53850">
    <property type="entry name" value="Periplasmic binding protein-like II"/>
    <property type="match status" value="1"/>
</dbReference>
<dbReference type="Proteomes" id="UP000189627">
    <property type="component" value="Chromosome 2"/>
</dbReference>
<dbReference type="AlphaFoldDB" id="A0A1U9UXC7"/>
<dbReference type="KEGG" id="cuh:BJN34_25545"/>
<accession>A0A1U9UXC7</accession>
<dbReference type="Gene3D" id="3.40.190.150">
    <property type="entry name" value="Bordetella uptake gene, domain 1"/>
    <property type="match status" value="1"/>
</dbReference>
<organism evidence="3 4">
    <name type="scientific">Cupriavidus necator</name>
    <name type="common">Alcaligenes eutrophus</name>
    <name type="synonym">Ralstonia eutropha</name>
    <dbReference type="NCBI Taxonomy" id="106590"/>
    <lineage>
        <taxon>Bacteria</taxon>
        <taxon>Pseudomonadati</taxon>
        <taxon>Pseudomonadota</taxon>
        <taxon>Betaproteobacteria</taxon>
        <taxon>Burkholderiales</taxon>
        <taxon>Burkholderiaceae</taxon>
        <taxon>Cupriavidus</taxon>
    </lineage>
</organism>
<dbReference type="InterPro" id="IPR042100">
    <property type="entry name" value="Bug_dom1"/>
</dbReference>
<dbReference type="PIRSF" id="PIRSF017082">
    <property type="entry name" value="YflP"/>
    <property type="match status" value="1"/>
</dbReference>
<evidence type="ECO:0000256" key="2">
    <source>
        <dbReference type="SAM" id="SignalP"/>
    </source>
</evidence>
<dbReference type="Pfam" id="PF03401">
    <property type="entry name" value="TctC"/>
    <property type="match status" value="1"/>
</dbReference>
<proteinExistence type="inferred from homology"/>
<dbReference type="CDD" id="cd13578">
    <property type="entry name" value="PBP2_Bug27"/>
    <property type="match status" value="1"/>
</dbReference>
<feature type="chain" id="PRO_5012346554" evidence="2">
    <location>
        <begin position="27"/>
        <end position="330"/>
    </location>
</feature>
<name>A0A1U9UXC7_CUPNE</name>
<reference evidence="4" key="1">
    <citation type="submission" date="2017-02" db="EMBL/GenBank/DDBJ databases">
        <title>Complete genome sequence of Cupriavidus necator strain NH9, a 3-chlorobenzoate degrader.</title>
        <authorList>
            <person name="Moriuchi R."/>
            <person name="Dohra H."/>
            <person name="Ogawa N."/>
        </authorList>
    </citation>
    <scope>NUCLEOTIDE SEQUENCE [LARGE SCALE GENOMIC DNA]</scope>
    <source>
        <strain evidence="4">NH9</strain>
    </source>
</reference>
<comment type="similarity">
    <text evidence="1">Belongs to the UPF0065 (bug) family.</text>
</comment>
<gene>
    <name evidence="3" type="ORF">BJN34_25545</name>
</gene>
<evidence type="ECO:0000313" key="3">
    <source>
        <dbReference type="EMBL" id="AQV97229.1"/>
    </source>
</evidence>
<dbReference type="RefSeq" id="WP_164704939.1">
    <property type="nucleotide sequence ID" value="NZ_CP017758.1"/>
</dbReference>
<sequence length="330" mass="34410">MFESRHAGRLVAGLITFACTVVPAIAADATSGYPARPIKLIVPYPPGGGPDAIARPLAQKLGAALGQSIVVENRPGASGIIGTDAVAKAAPDGYTLLYTISGPIVLNPLTYKSLPYDARKDLTVVSQVVKRSLLLLVNAKVPAKTLPEFVDYAKQHPGSLAFASFGTGSSAHIAGEYLNKKAGIDLVHVPYKGSFMNDLASGQVVAGFGEPGSAKPLIDAGKIRALAIAGKNRSSLLPQVPTFTEQGLPALESMEGWHAVYAPAGTPPEILQRLNAEIVKIVKTPQMVALLREQGGEPAGTGLAEAGRVLDEERTRWQQAVQGIGGVTVN</sequence>
<dbReference type="EMBL" id="CP017758">
    <property type="protein sequence ID" value="AQV97229.1"/>
    <property type="molecule type" value="Genomic_DNA"/>
</dbReference>
<feature type="signal peptide" evidence="2">
    <location>
        <begin position="1"/>
        <end position="26"/>
    </location>
</feature>
<evidence type="ECO:0000256" key="1">
    <source>
        <dbReference type="ARBA" id="ARBA00006987"/>
    </source>
</evidence>
<dbReference type="PANTHER" id="PTHR42928">
    <property type="entry name" value="TRICARBOXYLATE-BINDING PROTEIN"/>
    <property type="match status" value="1"/>
</dbReference>
<dbReference type="Gene3D" id="3.40.190.10">
    <property type="entry name" value="Periplasmic binding protein-like II"/>
    <property type="match status" value="1"/>
</dbReference>
<keyword evidence="2" id="KW-0732">Signal</keyword>
<protein>
    <submittedName>
        <fullName evidence="3">Tripartite tricarboxylate transporter substrate binding protein</fullName>
    </submittedName>
</protein>